<feature type="transmembrane region" description="Helical" evidence="7">
    <location>
        <begin position="173"/>
        <end position="192"/>
    </location>
</feature>
<reference evidence="9 10" key="1">
    <citation type="submission" date="2016-11" db="EMBL/GenBank/DDBJ databases">
        <authorList>
            <person name="Jaros S."/>
            <person name="Januszkiewicz K."/>
            <person name="Wedrychowicz H."/>
        </authorList>
    </citation>
    <scope>NUCLEOTIDE SEQUENCE [LARGE SCALE GENOMIC DNA]</scope>
    <source>
        <strain evidence="9 10">DSM 26910</strain>
    </source>
</reference>
<dbReference type="InterPro" id="IPR005661">
    <property type="entry name" value="OadB_MmdB"/>
</dbReference>
<evidence type="ECO:0000313" key="10">
    <source>
        <dbReference type="Proteomes" id="UP000184164"/>
    </source>
</evidence>
<evidence type="ECO:0000256" key="3">
    <source>
        <dbReference type="ARBA" id="ARBA00022692"/>
    </source>
</evidence>
<dbReference type="AlphaFoldDB" id="A0A1M4TVE3"/>
<feature type="chain" id="PRO_5012567304" evidence="8">
    <location>
        <begin position="23"/>
        <end position="549"/>
    </location>
</feature>
<dbReference type="GO" id="GO:0005886">
    <property type="term" value="C:plasma membrane"/>
    <property type="evidence" value="ECO:0007669"/>
    <property type="project" value="UniProtKB-SubCell"/>
</dbReference>
<evidence type="ECO:0000256" key="1">
    <source>
        <dbReference type="ARBA" id="ARBA00004651"/>
    </source>
</evidence>
<evidence type="ECO:0000256" key="7">
    <source>
        <dbReference type="SAM" id="Phobius"/>
    </source>
</evidence>
<dbReference type="Pfam" id="PF03977">
    <property type="entry name" value="OAD_beta"/>
    <property type="match status" value="1"/>
</dbReference>
<keyword evidence="5 7" id="KW-1133">Transmembrane helix</keyword>
<feature type="signal peptide" evidence="8">
    <location>
        <begin position="1"/>
        <end position="22"/>
    </location>
</feature>
<keyword evidence="8" id="KW-0732">Signal</keyword>
<feature type="transmembrane region" description="Helical" evidence="7">
    <location>
        <begin position="458"/>
        <end position="477"/>
    </location>
</feature>
<evidence type="ECO:0000256" key="4">
    <source>
        <dbReference type="ARBA" id="ARBA00022967"/>
    </source>
</evidence>
<evidence type="ECO:0000313" key="9">
    <source>
        <dbReference type="EMBL" id="SHE48439.1"/>
    </source>
</evidence>
<name>A0A1M4TVE3_9BACT</name>
<keyword evidence="3 7" id="KW-0812">Transmembrane</keyword>
<dbReference type="GO" id="GO:0016829">
    <property type="term" value="F:lyase activity"/>
    <property type="evidence" value="ECO:0007669"/>
    <property type="project" value="InterPro"/>
</dbReference>
<sequence>MRKILRLLLVCTVLFSAFLAQGKDKNLSSVVTSGKWVNYSDGYIPVPTFNPKEAVPEETPATVKRYKTIGFEKNNTFTLDSAKQRFTGRYRISGDEIILDFNPVVVTHLRKNMDPNTSSTDYKTEKETIKLPQRILQVAPDGKLAGDGFEYKNYSGAVSGLLNFYEFSGFSNVTWKHMIMLIIGLIFIYLGIRYEFEPLLLVPIGFGILIGNIPMFQVVDFNLKLGIYEPGSVMNILYQGVVQGWYPPLIFLGIGAMTDFSSLISNPKLMLLGAAAQVGIFLTFLGALWLGFSPQEAGAIGIIGGADGPTAIFISSKLANGMNVMANGEVVKNLIGPIAIAAYSYMALVPVIQPPVIKLLTTKKERRIKMKPPRAVSRLEKILFPLVGLLLTAYIAPSALPLLGMLFFGNLLKESGVTKRLANTASNALIDTITILLGITVGASTQADVFLTPSSIKIFALGAASFVIATAGGVAGAKLMNVFMKKGNKINPMIGASGVSAVPDSARVVQHMGLKEDPTNHLLMHAMAPNVSGVIGSAVAAGILLSFLM</sequence>
<dbReference type="NCBIfam" id="TIGR01109">
    <property type="entry name" value="Na_pump_decarbB"/>
    <property type="match status" value="1"/>
</dbReference>
<comment type="subcellular location">
    <subcellularLocation>
        <location evidence="1">Cell membrane</location>
        <topology evidence="1">Multi-pass membrane protein</topology>
    </subcellularLocation>
</comment>
<feature type="transmembrane region" description="Helical" evidence="7">
    <location>
        <begin position="334"/>
        <end position="361"/>
    </location>
</feature>
<protein>
    <submittedName>
        <fullName evidence="9">Oxaloacetate decarboxylase, beta subunit</fullName>
    </submittedName>
</protein>
<keyword evidence="6 7" id="KW-0472">Membrane</keyword>
<dbReference type="STRING" id="1484053.SAMN05444274_101483"/>
<feature type="transmembrane region" description="Helical" evidence="7">
    <location>
        <begin position="236"/>
        <end position="257"/>
    </location>
</feature>
<keyword evidence="2" id="KW-1003">Cell membrane</keyword>
<gene>
    <name evidence="9" type="ORF">SAMN05444274_101483</name>
</gene>
<dbReference type="PANTHER" id="PTHR35806:SF1">
    <property type="entry name" value="OXALOACETATE DECARBOXYLASE BETA CHAIN 2"/>
    <property type="match status" value="1"/>
</dbReference>
<dbReference type="RefSeq" id="WP_245820159.1">
    <property type="nucleotide sequence ID" value="NZ_FQUM01000001.1"/>
</dbReference>
<dbReference type="PANTHER" id="PTHR35806">
    <property type="entry name" value="OXALOACETATE DECARBOXYLASE BETA CHAIN 2"/>
    <property type="match status" value="1"/>
</dbReference>
<keyword evidence="10" id="KW-1185">Reference proteome</keyword>
<evidence type="ECO:0000256" key="2">
    <source>
        <dbReference type="ARBA" id="ARBA00022475"/>
    </source>
</evidence>
<accession>A0A1M4TVE3</accession>
<feature type="transmembrane region" description="Helical" evidence="7">
    <location>
        <begin position="522"/>
        <end position="548"/>
    </location>
</feature>
<feature type="transmembrane region" description="Helical" evidence="7">
    <location>
        <begin position="382"/>
        <end position="408"/>
    </location>
</feature>
<dbReference type="Proteomes" id="UP000184164">
    <property type="component" value="Unassembled WGS sequence"/>
</dbReference>
<organism evidence="9 10">
    <name type="scientific">Mariniphaga anaerophila</name>
    <dbReference type="NCBI Taxonomy" id="1484053"/>
    <lineage>
        <taxon>Bacteria</taxon>
        <taxon>Pseudomonadati</taxon>
        <taxon>Bacteroidota</taxon>
        <taxon>Bacteroidia</taxon>
        <taxon>Marinilabiliales</taxon>
        <taxon>Prolixibacteraceae</taxon>
        <taxon>Mariniphaga</taxon>
    </lineage>
</organism>
<evidence type="ECO:0000256" key="8">
    <source>
        <dbReference type="SAM" id="SignalP"/>
    </source>
</evidence>
<keyword evidence="4" id="KW-1278">Translocase</keyword>
<dbReference type="EMBL" id="FQUM01000001">
    <property type="protein sequence ID" value="SHE48439.1"/>
    <property type="molecule type" value="Genomic_DNA"/>
</dbReference>
<proteinExistence type="predicted"/>
<evidence type="ECO:0000256" key="5">
    <source>
        <dbReference type="ARBA" id="ARBA00022989"/>
    </source>
</evidence>
<feature type="transmembrane region" description="Helical" evidence="7">
    <location>
        <begin position="428"/>
        <end position="451"/>
    </location>
</feature>
<feature type="transmembrane region" description="Helical" evidence="7">
    <location>
        <begin position="199"/>
        <end position="216"/>
    </location>
</feature>
<feature type="transmembrane region" description="Helical" evidence="7">
    <location>
        <begin position="269"/>
        <end position="292"/>
    </location>
</feature>
<dbReference type="GO" id="GO:0006814">
    <property type="term" value="P:sodium ion transport"/>
    <property type="evidence" value="ECO:0007669"/>
    <property type="project" value="InterPro"/>
</dbReference>
<evidence type="ECO:0000256" key="6">
    <source>
        <dbReference type="ARBA" id="ARBA00023136"/>
    </source>
</evidence>